<feature type="region of interest" description="Disordered" evidence="6">
    <location>
        <begin position="1"/>
        <end position="44"/>
    </location>
</feature>
<dbReference type="InterPro" id="IPR003029">
    <property type="entry name" value="S1_domain"/>
</dbReference>
<dbReference type="SMART" id="SM00316">
    <property type="entry name" value="S1"/>
    <property type="match status" value="1"/>
</dbReference>
<dbReference type="InterPro" id="IPR049540">
    <property type="entry name" value="Spt6-like_S1"/>
</dbReference>
<dbReference type="InterPro" id="IPR037027">
    <property type="entry name" value="YqgF/RNaseH-like_dom_sf"/>
</dbReference>
<dbReference type="SUPFAM" id="SSF158832">
    <property type="entry name" value="Tex N-terminal region-like"/>
    <property type="match status" value="1"/>
</dbReference>
<dbReference type="GO" id="GO:0140673">
    <property type="term" value="P:transcription elongation-coupled chromatin remodeling"/>
    <property type="evidence" value="ECO:0007669"/>
    <property type="project" value="InterPro"/>
</dbReference>
<dbReference type="EMBL" id="JAUJYO010000012">
    <property type="protein sequence ID" value="KAK1302050.1"/>
    <property type="molecule type" value="Genomic_DNA"/>
</dbReference>
<comment type="similarity">
    <text evidence="2 5">Belongs to the SPT6 family.</text>
</comment>
<evidence type="ECO:0000256" key="5">
    <source>
        <dbReference type="PIRNR" id="PIRNR036947"/>
    </source>
</evidence>
<organism evidence="8 9">
    <name type="scientific">Acorus calamus</name>
    <name type="common">Sweet flag</name>
    <dbReference type="NCBI Taxonomy" id="4465"/>
    <lineage>
        <taxon>Eukaryota</taxon>
        <taxon>Viridiplantae</taxon>
        <taxon>Streptophyta</taxon>
        <taxon>Embryophyta</taxon>
        <taxon>Tracheophyta</taxon>
        <taxon>Spermatophyta</taxon>
        <taxon>Magnoliopsida</taxon>
        <taxon>Liliopsida</taxon>
        <taxon>Acoraceae</taxon>
        <taxon>Acorus</taxon>
    </lineage>
</organism>
<dbReference type="CDD" id="cd09918">
    <property type="entry name" value="SH2_Nterm_SPT6_like"/>
    <property type="match status" value="1"/>
</dbReference>
<dbReference type="InterPro" id="IPR036860">
    <property type="entry name" value="SH2_dom_sf"/>
</dbReference>
<evidence type="ECO:0000256" key="3">
    <source>
        <dbReference type="ARBA" id="ARBA00023163"/>
    </source>
</evidence>
<feature type="compositionally biased region" description="Acidic residues" evidence="6">
    <location>
        <begin position="76"/>
        <end position="87"/>
    </location>
</feature>
<reference evidence="8" key="2">
    <citation type="submission" date="2023-06" db="EMBL/GenBank/DDBJ databases">
        <authorList>
            <person name="Ma L."/>
            <person name="Liu K.-W."/>
            <person name="Li Z."/>
            <person name="Hsiao Y.-Y."/>
            <person name="Qi Y."/>
            <person name="Fu T."/>
            <person name="Tang G."/>
            <person name="Zhang D."/>
            <person name="Sun W.-H."/>
            <person name="Liu D.-K."/>
            <person name="Li Y."/>
            <person name="Chen G.-Z."/>
            <person name="Liu X.-D."/>
            <person name="Liao X.-Y."/>
            <person name="Jiang Y.-T."/>
            <person name="Yu X."/>
            <person name="Hao Y."/>
            <person name="Huang J."/>
            <person name="Zhao X.-W."/>
            <person name="Ke S."/>
            <person name="Chen Y.-Y."/>
            <person name="Wu W.-L."/>
            <person name="Hsu J.-L."/>
            <person name="Lin Y.-F."/>
            <person name="Huang M.-D."/>
            <person name="Li C.-Y."/>
            <person name="Huang L."/>
            <person name="Wang Z.-W."/>
            <person name="Zhao X."/>
            <person name="Zhong W.-Y."/>
            <person name="Peng D.-H."/>
            <person name="Ahmad S."/>
            <person name="Lan S."/>
            <person name="Zhang J.-S."/>
            <person name="Tsai W.-C."/>
            <person name="Van De Peer Y."/>
            <person name="Liu Z.-J."/>
        </authorList>
    </citation>
    <scope>NUCLEOTIDE SEQUENCE</scope>
    <source>
        <strain evidence="8">CP</strain>
        <tissue evidence="8">Leaves</tissue>
    </source>
</reference>
<dbReference type="InterPro" id="IPR032706">
    <property type="entry name" value="Spt6_HHH"/>
</dbReference>
<dbReference type="InterPro" id="IPR042066">
    <property type="entry name" value="Spt6_death-like"/>
</dbReference>
<feature type="region of interest" description="Disordered" evidence="6">
    <location>
        <begin position="60"/>
        <end position="106"/>
    </location>
</feature>
<dbReference type="InterPro" id="IPR023323">
    <property type="entry name" value="Tex-like_dom_sf"/>
</dbReference>
<dbReference type="SUPFAM" id="SSF53098">
    <property type="entry name" value="Ribonuclease H-like"/>
    <property type="match status" value="1"/>
</dbReference>
<evidence type="ECO:0000313" key="9">
    <source>
        <dbReference type="Proteomes" id="UP001180020"/>
    </source>
</evidence>
<evidence type="ECO:0000256" key="2">
    <source>
        <dbReference type="ARBA" id="ARBA00009253"/>
    </source>
</evidence>
<dbReference type="Gene3D" id="1.10.10.2740">
    <property type="entry name" value="Spt6, Death-like domain"/>
    <property type="match status" value="1"/>
</dbReference>
<reference evidence="8" key="1">
    <citation type="journal article" date="2023" name="Nat. Commun.">
        <title>Diploid and tetraploid genomes of Acorus and the evolution of monocots.</title>
        <authorList>
            <person name="Ma L."/>
            <person name="Liu K.W."/>
            <person name="Li Z."/>
            <person name="Hsiao Y.Y."/>
            <person name="Qi Y."/>
            <person name="Fu T."/>
            <person name="Tang G.D."/>
            <person name="Zhang D."/>
            <person name="Sun W.H."/>
            <person name="Liu D.K."/>
            <person name="Li Y."/>
            <person name="Chen G.Z."/>
            <person name="Liu X.D."/>
            <person name="Liao X.Y."/>
            <person name="Jiang Y.T."/>
            <person name="Yu X."/>
            <person name="Hao Y."/>
            <person name="Huang J."/>
            <person name="Zhao X.W."/>
            <person name="Ke S."/>
            <person name="Chen Y.Y."/>
            <person name="Wu W.L."/>
            <person name="Hsu J.L."/>
            <person name="Lin Y.F."/>
            <person name="Huang M.D."/>
            <person name="Li C.Y."/>
            <person name="Huang L."/>
            <person name="Wang Z.W."/>
            <person name="Zhao X."/>
            <person name="Zhong W.Y."/>
            <person name="Peng D.H."/>
            <person name="Ahmad S."/>
            <person name="Lan S."/>
            <person name="Zhang J.S."/>
            <person name="Tsai W.C."/>
            <person name="Van de Peer Y."/>
            <person name="Liu Z.J."/>
        </authorList>
    </citation>
    <scope>NUCLEOTIDE SEQUENCE</scope>
    <source>
        <strain evidence="8">CP</strain>
    </source>
</reference>
<dbReference type="GO" id="GO:0031491">
    <property type="term" value="F:nucleosome binding"/>
    <property type="evidence" value="ECO:0007669"/>
    <property type="project" value="TreeGrafter"/>
</dbReference>
<dbReference type="PANTHER" id="PTHR10145:SF6">
    <property type="entry name" value="TRANSCRIPTION ELONGATION FACTOR SPT6"/>
    <property type="match status" value="1"/>
</dbReference>
<dbReference type="InterPro" id="IPR006641">
    <property type="entry name" value="YqgF/RNaseH-like_dom"/>
</dbReference>
<dbReference type="PROSITE" id="PS50126">
    <property type="entry name" value="S1"/>
    <property type="match status" value="1"/>
</dbReference>
<feature type="compositionally biased region" description="Basic residues" evidence="6">
    <location>
        <begin position="224"/>
        <end position="233"/>
    </location>
</feature>
<dbReference type="InterPro" id="IPR028083">
    <property type="entry name" value="Spt6_acidic_N_dom"/>
</dbReference>
<dbReference type="Gene3D" id="1.10.3500.10">
    <property type="entry name" value="Tex N-terminal region-like"/>
    <property type="match status" value="1"/>
</dbReference>
<dbReference type="InterPro" id="IPR028231">
    <property type="entry name" value="Spt6_YqgF"/>
</dbReference>
<dbReference type="Gene3D" id="2.40.50.140">
    <property type="entry name" value="Nucleic acid-binding proteins"/>
    <property type="match status" value="1"/>
</dbReference>
<evidence type="ECO:0000256" key="4">
    <source>
        <dbReference type="ARBA" id="ARBA00023242"/>
    </source>
</evidence>
<dbReference type="FunFam" id="3.30.420.140:FF:000006">
    <property type="entry name" value="Transcription elongation factor spt6"/>
    <property type="match status" value="1"/>
</dbReference>
<dbReference type="FunFam" id="3.30.505.10:FF:000047">
    <property type="entry name" value="Transcription elongation factor spt6"/>
    <property type="match status" value="1"/>
</dbReference>
<feature type="compositionally biased region" description="Acidic residues" evidence="6">
    <location>
        <begin position="184"/>
        <end position="219"/>
    </location>
</feature>
<dbReference type="PANTHER" id="PTHR10145">
    <property type="entry name" value="TRANSCRIPTION ELONGATION FACTOR SPT6"/>
    <property type="match status" value="1"/>
</dbReference>
<name>A0AAV9DLT0_ACOCL</name>
<comment type="caution">
    <text evidence="8">The sequence shown here is derived from an EMBL/GenBank/DDBJ whole genome shotgun (WGS) entry which is preliminary data.</text>
</comment>
<dbReference type="SUPFAM" id="SSF47781">
    <property type="entry name" value="RuvA domain 2-like"/>
    <property type="match status" value="2"/>
</dbReference>
<dbReference type="InterPro" id="IPR012340">
    <property type="entry name" value="NA-bd_OB-fold"/>
</dbReference>
<feature type="region of interest" description="Disordered" evidence="6">
    <location>
        <begin position="300"/>
        <end position="322"/>
    </location>
</feature>
<dbReference type="InterPro" id="IPR035018">
    <property type="entry name" value="Spt6_SH2_C"/>
</dbReference>
<dbReference type="Pfam" id="PF14639">
    <property type="entry name" value="YqgF"/>
    <property type="match status" value="1"/>
</dbReference>
<keyword evidence="3 5" id="KW-0804">Transcription</keyword>
<dbReference type="SMART" id="SM00732">
    <property type="entry name" value="YqgFc"/>
    <property type="match status" value="1"/>
</dbReference>
<dbReference type="PIRSF" id="PIRSF036947">
    <property type="entry name" value="Spt6"/>
    <property type="match status" value="1"/>
</dbReference>
<dbReference type="InterPro" id="IPR023319">
    <property type="entry name" value="Tex-like_HTH_dom_sf"/>
</dbReference>
<proteinExistence type="inferred from homology"/>
<comment type="subcellular location">
    <subcellularLocation>
        <location evidence="1 5">Nucleus</location>
    </subcellularLocation>
</comment>
<evidence type="ECO:0000259" key="7">
    <source>
        <dbReference type="PROSITE" id="PS50126"/>
    </source>
</evidence>
<dbReference type="Proteomes" id="UP001180020">
    <property type="component" value="Unassembled WGS sequence"/>
</dbReference>
<keyword evidence="4 5" id="KW-0539">Nucleus</keyword>
<comment type="function">
    <text evidence="5">Transcription elongation factor that enhances transcription elongation by RNA polymerase II (RNAPII).</text>
</comment>
<dbReference type="Pfam" id="PF21710">
    <property type="entry name" value="Spt6_S1"/>
    <property type="match status" value="1"/>
</dbReference>
<dbReference type="Pfam" id="PF14635">
    <property type="entry name" value="HHH_7"/>
    <property type="match status" value="1"/>
</dbReference>
<dbReference type="InterPro" id="IPR035420">
    <property type="entry name" value="Spt6_SH2"/>
</dbReference>
<evidence type="ECO:0000313" key="8">
    <source>
        <dbReference type="EMBL" id="KAK1302050.1"/>
    </source>
</evidence>
<dbReference type="Gene3D" id="3.30.420.140">
    <property type="entry name" value="YqgF/RNase H-like domain"/>
    <property type="match status" value="1"/>
</dbReference>
<dbReference type="SUPFAM" id="SSF50249">
    <property type="entry name" value="Nucleic acid-binding proteins"/>
    <property type="match status" value="1"/>
</dbReference>
<feature type="region of interest" description="Disordered" evidence="6">
    <location>
        <begin position="1409"/>
        <end position="1496"/>
    </location>
</feature>
<dbReference type="GO" id="GO:0008023">
    <property type="term" value="C:transcription elongation factor complex"/>
    <property type="evidence" value="ECO:0007669"/>
    <property type="project" value="TreeGrafter"/>
</dbReference>
<dbReference type="InterPro" id="IPR035019">
    <property type="entry name" value="Spt6_SH2_N"/>
</dbReference>
<dbReference type="SUPFAM" id="SSF55550">
    <property type="entry name" value="SH2 domain"/>
    <property type="match status" value="1"/>
</dbReference>
<dbReference type="InterPro" id="IPR010994">
    <property type="entry name" value="RuvA_2-like"/>
</dbReference>
<dbReference type="GO" id="GO:0003676">
    <property type="term" value="F:nucleic acid binding"/>
    <property type="evidence" value="ECO:0007669"/>
    <property type="project" value="InterPro"/>
</dbReference>
<dbReference type="GO" id="GO:0034728">
    <property type="term" value="P:nucleosome organization"/>
    <property type="evidence" value="ECO:0007669"/>
    <property type="project" value="TreeGrafter"/>
</dbReference>
<keyword evidence="9" id="KW-1185">Reference proteome</keyword>
<dbReference type="Gene3D" id="1.10.10.650">
    <property type="entry name" value="RuvA domain 2-like"/>
    <property type="match status" value="1"/>
</dbReference>
<feature type="domain" description="S1 motif" evidence="7">
    <location>
        <begin position="1085"/>
        <end position="1156"/>
    </location>
</feature>
<dbReference type="InterPro" id="IPR017072">
    <property type="entry name" value="TF_Spt6"/>
</dbReference>
<dbReference type="CDD" id="cd09928">
    <property type="entry name" value="SH2_Cterm_SPT6_like"/>
    <property type="match status" value="1"/>
</dbReference>
<dbReference type="CDD" id="cd00164">
    <property type="entry name" value="S1_like"/>
    <property type="match status" value="1"/>
</dbReference>
<protein>
    <recommendedName>
        <fullName evidence="5">Transcription elongation factor spt6</fullName>
    </recommendedName>
</protein>
<dbReference type="Pfam" id="PF14633">
    <property type="entry name" value="SH2_2"/>
    <property type="match status" value="1"/>
</dbReference>
<dbReference type="FunFam" id="1.10.10.2740:FF:000002">
    <property type="entry name" value="Transcription elongation factor Spt6"/>
    <property type="match status" value="1"/>
</dbReference>
<dbReference type="GO" id="GO:0042393">
    <property type="term" value="F:histone binding"/>
    <property type="evidence" value="ECO:0007669"/>
    <property type="project" value="TreeGrafter"/>
</dbReference>
<dbReference type="InterPro" id="IPR055179">
    <property type="entry name" value="Tex-like_central_region"/>
</dbReference>
<feature type="region of interest" description="Disordered" evidence="6">
    <location>
        <begin position="184"/>
        <end position="233"/>
    </location>
</feature>
<gene>
    <name evidence="8" type="ORF">QJS10_CPB12g01717</name>
</gene>
<dbReference type="Gene3D" id="3.30.505.10">
    <property type="entry name" value="SH2 domain"/>
    <property type="match status" value="2"/>
</dbReference>
<dbReference type="Pfam" id="PF22706">
    <property type="entry name" value="Tex_central_region"/>
    <property type="match status" value="1"/>
</dbReference>
<evidence type="ECO:0000256" key="6">
    <source>
        <dbReference type="SAM" id="MobiDB-lite"/>
    </source>
</evidence>
<dbReference type="FunFam" id="3.30.505.10:FF:000050">
    <property type="entry name" value="Transcription elongation factor spt6"/>
    <property type="match status" value="1"/>
</dbReference>
<dbReference type="Pfam" id="PF14632">
    <property type="entry name" value="SPT6_acidic"/>
    <property type="match status" value="1"/>
</dbReference>
<dbReference type="Gene3D" id="1.10.150.850">
    <property type="entry name" value="Spt6, helix-hairpin-helix domain"/>
    <property type="match status" value="1"/>
</dbReference>
<accession>A0AAV9DLT0</accession>
<dbReference type="InterPro" id="IPR012337">
    <property type="entry name" value="RNaseH-like_sf"/>
</dbReference>
<sequence>MKEEKTSPSPTEPPEIASSPSRPPRRRRLPLSSPPLTNTLSSAAMTVQIQEELLAAHVEQQMIDDDEYEKDGFIVDSEEEGEEEDMGNSDVEERQNKKKRKKKESLLNYVLDDEDYELLEDNNISVLRPKPVSNRFKRLKKFTGDGEQEYQSGYSDEEEHDMGEYTAEEKLKHSLFGDDEVAPLEDIIEDEEQPEEEDGDLGEEDEMRDFIISEDEVDENSVSVRRKKSHKKKLRPGVSSSALQEAHEIFGDVDEFLMLRKAGSHTDVGFDIQRLEDELEPLIIAEKYLTARDKDIRKKDVPERIQLSEETTGPPPKDDGSIEKESHWIYSQLTSSLNPPLVLDEKAIERIDVADIANIPFIAMYRKEICRSLLKDPGQDEMDNYRGDRTEMAPMMRWHRVLWAINDLNTKWLLLQKQKTVLKLYYSKRFEVEARRLDDEIRLTLNRQIFVSVMEALEGASSEREVDDVELKFNLHFPPEKKPNNEPEDAKETPEQVAANFTCTMFATPHDVLRGARHMAAVELSCEPLVRKHVRVLFMDKALVSTSPTAEGNTAIDSFHQFAGVKWLQNKPIREFTDAQWLLILKAEEEKLLQVTIRLSDDDQNKLINESIEYYVSLRVSEIGKLWNEQRRLIITDSYENFILPSVVKEAQLLLTARAKNWLLAEYGKQLWSKVSVAPCQRGNDSTSEDAAALRVLACCWGPGKPATTFVMLDSSGEMVDVLYTSSISIRSRGLIEQQRKKNDEKRLQKFLIDHQPHIVGVGAANLACKNLMDDICEAIFELVQERPRDIGYELDSSRDIIFFDESLPRLYENSRISSDQLPSQPGIVKRAVALGRYLQNPLAMVATLCGPGREILSWKLSSLDHFLTPDEKYGMVEQVMIDATNQIGIDVNLAASHEWMLAPLQFISGLGPRKASSLRKDIVRRGLIHSRKDLYDPSYISKKVLINAAGFLRVRRSGMAANTNSLIDLLDDTRINPESYQLAKSMAKDVYDEDVPEDQAELDEDAQEIAVEYVREKPNLLKLLNIDVYAKSDPTRVQKLETLYDIKMELLHGFQDWRTPFSELTTDEVFAIVTGETDDTLLEGRFVQATVSKVLDERVICTLDCGLTGLIFKDGFTDEQGDDWKLSDKVSEGDILNCRVKSVRKERLQVVLTYRRDLRDARDYHPNYIRNRDKYYKEVHTSLQTEQEKALKGKVLAKKHLKPRMIVHPRFQNWTADEAIKYLSNKDPGESIIRPSSRGPSFLTLTLKVYGGVYAHKDITEGGKDHKDITSLLRLGKTLTIGEDTFEDLDEVMDRYVDPLVYNLKTMLGYRTFRRGSKSEVDDLLRAEKAEYPTRIVYAFGISHEYPGTFILSYIRSLNPHHEYVGLYPKGFKFRKIFFEDIDRLVNYFQKNVDKLPSGKAHSLPSVAAGVPMRSPASGGESAWGSSDGGWRGQSNSERDRSSNSQFKIRKFDYNRGDNGGGGRDRHPSGAPRLYTWRTRANDRLGPLKPIQQGQ</sequence>
<evidence type="ECO:0000256" key="1">
    <source>
        <dbReference type="ARBA" id="ARBA00004123"/>
    </source>
</evidence>